<dbReference type="PROSITE" id="PS51198">
    <property type="entry name" value="UVRD_HELICASE_ATP_BIND"/>
    <property type="match status" value="1"/>
</dbReference>
<dbReference type="FunFam" id="3.40.50.300:FF:001890">
    <property type="entry name" value="DNA helicase"/>
    <property type="match status" value="1"/>
</dbReference>
<keyword evidence="2 12" id="KW-0547">Nucleotide-binding</keyword>
<evidence type="ECO:0000259" key="14">
    <source>
        <dbReference type="PROSITE" id="PS51198"/>
    </source>
</evidence>
<dbReference type="GO" id="GO:0003677">
    <property type="term" value="F:DNA binding"/>
    <property type="evidence" value="ECO:0007669"/>
    <property type="project" value="InterPro"/>
</dbReference>
<evidence type="ECO:0000256" key="13">
    <source>
        <dbReference type="SAM" id="MobiDB-lite"/>
    </source>
</evidence>
<dbReference type="GO" id="GO:0000725">
    <property type="term" value="P:recombinational repair"/>
    <property type="evidence" value="ECO:0007669"/>
    <property type="project" value="TreeGrafter"/>
</dbReference>
<keyword evidence="6" id="KW-0413">Isomerase</keyword>
<feature type="region of interest" description="Disordered" evidence="13">
    <location>
        <begin position="1"/>
        <end position="24"/>
    </location>
</feature>
<feature type="compositionally biased region" description="Low complexity" evidence="13">
    <location>
        <begin position="791"/>
        <end position="801"/>
    </location>
</feature>
<feature type="domain" description="UvrD-like helicase C-terminal" evidence="15">
    <location>
        <begin position="385"/>
        <end position="652"/>
    </location>
</feature>
<comment type="function">
    <text evidence="7">Has both ATPase and helicase activities. Unwinds DNA duplexes with 3' to 5' polarity with respect to the bound strand and initiates unwinding most effectively when a single-stranded region is present. Involved in the post-incision events of nucleotide excision repair and methyl-directed mismatch repair.</text>
</comment>
<dbReference type="Pfam" id="PF21196">
    <property type="entry name" value="PcrA_UvrD_tudor"/>
    <property type="match status" value="1"/>
</dbReference>
<dbReference type="Proteomes" id="UP000092839">
    <property type="component" value="Chromosome"/>
</dbReference>
<dbReference type="InterPro" id="IPR014017">
    <property type="entry name" value="DNA_helicase_UvrD-like_C"/>
</dbReference>
<dbReference type="SUPFAM" id="SSF52540">
    <property type="entry name" value="P-loop containing nucleoside triphosphate hydrolases"/>
    <property type="match status" value="1"/>
</dbReference>
<dbReference type="Pfam" id="PF00580">
    <property type="entry name" value="UvrD-helicase"/>
    <property type="match status" value="2"/>
</dbReference>
<dbReference type="RefSeq" id="WP_065731145.1">
    <property type="nucleotide sequence ID" value="NZ_CP016428.1"/>
</dbReference>
<evidence type="ECO:0000259" key="15">
    <source>
        <dbReference type="PROSITE" id="PS51217"/>
    </source>
</evidence>
<evidence type="ECO:0000256" key="4">
    <source>
        <dbReference type="ARBA" id="ARBA00022806"/>
    </source>
</evidence>
<dbReference type="PANTHER" id="PTHR11070">
    <property type="entry name" value="UVRD / RECB / PCRA DNA HELICASE FAMILY MEMBER"/>
    <property type="match status" value="1"/>
</dbReference>
<dbReference type="InterPro" id="IPR027417">
    <property type="entry name" value="P-loop_NTPase"/>
</dbReference>
<dbReference type="CDD" id="cd17932">
    <property type="entry name" value="DEXQc_UvrD"/>
    <property type="match status" value="1"/>
</dbReference>
<evidence type="ECO:0000256" key="11">
    <source>
        <dbReference type="ARBA" id="ARBA00048988"/>
    </source>
</evidence>
<dbReference type="STRING" id="1274631.LMTR13_31410"/>
<evidence type="ECO:0000256" key="9">
    <source>
        <dbReference type="ARBA" id="ARBA00034808"/>
    </source>
</evidence>
<dbReference type="PANTHER" id="PTHR11070:SF2">
    <property type="entry name" value="ATP-DEPENDENT DNA HELICASE SRS2"/>
    <property type="match status" value="1"/>
</dbReference>
<dbReference type="GO" id="GO:0033202">
    <property type="term" value="C:DNA helicase complex"/>
    <property type="evidence" value="ECO:0007669"/>
    <property type="project" value="TreeGrafter"/>
</dbReference>
<feature type="domain" description="UvrD-like helicase ATP-binding" evidence="14">
    <location>
        <begin position="36"/>
        <end position="384"/>
    </location>
</feature>
<proteinExistence type="inferred from homology"/>
<dbReference type="EC" id="5.6.2.4" evidence="9"/>
<dbReference type="InterPro" id="IPR000212">
    <property type="entry name" value="DNA_helicase_UvrD/REP"/>
</dbReference>
<dbReference type="OrthoDB" id="9806690at2"/>
<dbReference type="GO" id="GO:0016887">
    <property type="term" value="F:ATP hydrolysis activity"/>
    <property type="evidence" value="ECO:0007669"/>
    <property type="project" value="RHEA"/>
</dbReference>
<evidence type="ECO:0000256" key="1">
    <source>
        <dbReference type="ARBA" id="ARBA00009922"/>
    </source>
</evidence>
<reference evidence="16 17" key="1">
    <citation type="submission" date="2016-07" db="EMBL/GenBank/DDBJ databases">
        <title>Complete genome sequence of Bradyrhizobium icense LMTR 13T, a potential inoculant strain isolated from lima bean (Phaseolus lunatus) in Peru.</title>
        <authorList>
            <person name="Ormeno-Orrillo E."/>
            <person name="Duran D."/>
            <person name="Rogel M.A."/>
            <person name="Rey L."/>
            <person name="Imperial J."/>
            <person name="Ruiz-Argueso T."/>
            <person name="Martinez-Romero E."/>
        </authorList>
    </citation>
    <scope>NUCLEOTIDE SEQUENCE [LARGE SCALE GENOMIC DNA]</scope>
    <source>
        <strain evidence="16 17">LMTR 13</strain>
    </source>
</reference>
<dbReference type="CDD" id="cd18807">
    <property type="entry name" value="SF1_C_UvrD"/>
    <property type="match status" value="1"/>
</dbReference>
<dbReference type="EMBL" id="CP016428">
    <property type="protein sequence ID" value="ANW03982.1"/>
    <property type="molecule type" value="Genomic_DNA"/>
</dbReference>
<dbReference type="PROSITE" id="PS51217">
    <property type="entry name" value="UVRD_HELICASE_CTER"/>
    <property type="match status" value="1"/>
</dbReference>
<keyword evidence="3 12" id="KW-0378">Hydrolase</keyword>
<dbReference type="InterPro" id="IPR014016">
    <property type="entry name" value="UvrD-like_ATP-bd"/>
</dbReference>
<comment type="catalytic activity">
    <reaction evidence="11">
        <text>ATP + H2O = ADP + phosphate + H(+)</text>
        <dbReference type="Rhea" id="RHEA:13065"/>
        <dbReference type="ChEBI" id="CHEBI:15377"/>
        <dbReference type="ChEBI" id="CHEBI:15378"/>
        <dbReference type="ChEBI" id="CHEBI:30616"/>
        <dbReference type="ChEBI" id="CHEBI:43474"/>
        <dbReference type="ChEBI" id="CHEBI:456216"/>
        <dbReference type="EC" id="5.6.2.4"/>
    </reaction>
</comment>
<keyword evidence="17" id="KW-1185">Reference proteome</keyword>
<dbReference type="Gene3D" id="1.10.486.10">
    <property type="entry name" value="PCRA, domain 4"/>
    <property type="match status" value="1"/>
</dbReference>
<dbReference type="GO" id="GO:0005524">
    <property type="term" value="F:ATP binding"/>
    <property type="evidence" value="ECO:0007669"/>
    <property type="project" value="UniProtKB-UniRule"/>
</dbReference>
<evidence type="ECO:0000256" key="10">
    <source>
        <dbReference type="ARBA" id="ARBA00034923"/>
    </source>
</evidence>
<evidence type="ECO:0000256" key="5">
    <source>
        <dbReference type="ARBA" id="ARBA00022840"/>
    </source>
</evidence>
<accession>A0A1B1UMC0</accession>
<dbReference type="GO" id="GO:0043138">
    <property type="term" value="F:3'-5' DNA helicase activity"/>
    <property type="evidence" value="ECO:0007669"/>
    <property type="project" value="UniProtKB-EC"/>
</dbReference>
<dbReference type="AlphaFoldDB" id="A0A1B1UMC0"/>
<dbReference type="GO" id="GO:0005829">
    <property type="term" value="C:cytosol"/>
    <property type="evidence" value="ECO:0007669"/>
    <property type="project" value="TreeGrafter"/>
</dbReference>
<keyword evidence="4 12" id="KW-0347">Helicase</keyword>
<gene>
    <name evidence="16" type="ORF">LMTR13_31410</name>
</gene>
<evidence type="ECO:0000256" key="7">
    <source>
        <dbReference type="ARBA" id="ARBA00025289"/>
    </source>
</evidence>
<protein>
    <recommendedName>
        <fullName evidence="9">DNA 3'-5' helicase</fullName>
        <ecNumber evidence="9">5.6.2.4</ecNumber>
    </recommendedName>
    <alternativeName>
        <fullName evidence="10">DNA 3'-5' helicase II</fullName>
    </alternativeName>
</protein>
<feature type="binding site" evidence="12">
    <location>
        <begin position="57"/>
        <end position="64"/>
    </location>
    <ligand>
        <name>ATP</name>
        <dbReference type="ChEBI" id="CHEBI:30616"/>
    </ligand>
</feature>
<feature type="region of interest" description="Disordered" evidence="13">
    <location>
        <begin position="293"/>
        <end position="339"/>
    </location>
</feature>
<evidence type="ECO:0000313" key="17">
    <source>
        <dbReference type="Proteomes" id="UP000092839"/>
    </source>
</evidence>
<dbReference type="KEGG" id="bic:LMTR13_31410"/>
<evidence type="ECO:0000256" key="6">
    <source>
        <dbReference type="ARBA" id="ARBA00023235"/>
    </source>
</evidence>
<feature type="region of interest" description="Disordered" evidence="13">
    <location>
        <begin position="763"/>
        <end position="801"/>
    </location>
</feature>
<name>A0A1B1UMC0_9BRAD</name>
<dbReference type="FunFam" id="1.10.486.10:FF:000003">
    <property type="entry name" value="ATP-dependent DNA helicase"/>
    <property type="match status" value="1"/>
</dbReference>
<evidence type="ECO:0000313" key="16">
    <source>
        <dbReference type="EMBL" id="ANW03982.1"/>
    </source>
</evidence>
<evidence type="ECO:0000256" key="3">
    <source>
        <dbReference type="ARBA" id="ARBA00022801"/>
    </source>
</evidence>
<organism evidence="16 17">
    <name type="scientific">Bradyrhizobium icense</name>
    <dbReference type="NCBI Taxonomy" id="1274631"/>
    <lineage>
        <taxon>Bacteria</taxon>
        <taxon>Pseudomonadati</taxon>
        <taxon>Pseudomonadota</taxon>
        <taxon>Alphaproteobacteria</taxon>
        <taxon>Hyphomicrobiales</taxon>
        <taxon>Nitrobacteraceae</taxon>
        <taxon>Bradyrhizobium</taxon>
    </lineage>
</organism>
<feature type="compositionally biased region" description="Basic and acidic residues" evidence="13">
    <location>
        <begin position="301"/>
        <end position="314"/>
    </location>
</feature>
<comment type="catalytic activity">
    <reaction evidence="8">
        <text>Couples ATP hydrolysis with the unwinding of duplex DNA by translocating in the 3'-5' direction.</text>
        <dbReference type="EC" id="5.6.2.4"/>
    </reaction>
</comment>
<evidence type="ECO:0000256" key="8">
    <source>
        <dbReference type="ARBA" id="ARBA00034617"/>
    </source>
</evidence>
<evidence type="ECO:0000256" key="2">
    <source>
        <dbReference type="ARBA" id="ARBA00022741"/>
    </source>
</evidence>
<dbReference type="Pfam" id="PF13361">
    <property type="entry name" value="UvrD_C"/>
    <property type="match status" value="1"/>
</dbReference>
<comment type="similarity">
    <text evidence="1">Belongs to the helicase family. UvrD subfamily.</text>
</comment>
<dbReference type="Gene3D" id="3.40.50.300">
    <property type="entry name" value="P-loop containing nucleotide triphosphate hydrolases"/>
    <property type="match status" value="3"/>
</dbReference>
<sequence length="870" mass="96235">MTEPSKLPHHGVPEHQPAAGGIAARARAAAGPQYLSGLNPEQREAVETLDGPVLVLAGAGTGKTRVLTTRIAHILSQGRARPHEILSVTFTNKAAREMKLRLGQMLGQAVEGMPWLGTFHSIGGRILRIHAELVQLKSNFTVLDVDDQVRLLKQLLQAENIDDKRWPARMLAGLIDGWKNRGLAPGQVPSGEAAMFGNGKGGKLYASYQERLKILNAADFGDLLLENIRLFRENPDVLRQYQNRFKFILVDEYQDTNVAQYLWLRLLSQAPSRPGVPLSAIIPGAPVIPGRVGDANSDVQSHIRESGDQEDSARDSGFAPVGAPRNDAGNAVAQPSPPKNICCVGDDDQSIYGWRGAEVDNILRFEHDFPGAKVIRLERNYRSTGHILAAASHLIAHNEGRLGKTLRTEDVDGEKVTVTGSWDSEEEARAIGEEIEQLQRAGENLNEVAILVRASFQMREFEDRFVTLGLPYRVIGGPRFYERAEIRDALAYLRVINSPADDLAFERIVNVPKRGLGDATVQMLHDHARKRRMPLFEAARAVVETDELKPKARGALRDLILQFDRWRAQREVAAHTELAEIVLDESGYTEMWQKDRSADAAGRLDNLKELVRSMEEFENLQGFLEHISLVMDRDGGAEEEAVSLMTLHSAKGLEFDNVFLPGWEEGLFPSQRTLDEQGRAGLEEERRLAHVGLTRARRRAKLYFATNRRIHGTWSTTIPSRFLDELPSANVEITESKGGSGWGGTGGYGPSRFDNVESFGSSYSTPGWQRAQANRNRGQGGRSGQARGGFEESQSSFSGGFSRNKRGPLVIEGELVAKSTGTVSEFSLDDRVFHQKFGYGHVVKIDGNKLTIAFEKAGEKKVVDSFVERV</sequence>
<evidence type="ECO:0000256" key="12">
    <source>
        <dbReference type="PROSITE-ProRule" id="PRU00560"/>
    </source>
</evidence>
<keyword evidence="5 12" id="KW-0067">ATP-binding</keyword>
<feature type="compositionally biased region" description="Gly residues" evidence="13">
    <location>
        <begin position="778"/>
        <end position="787"/>
    </location>
</feature>